<comment type="caution">
    <text evidence="1">The sequence shown here is derived from an EMBL/GenBank/DDBJ whole genome shotgun (WGS) entry which is preliminary data.</text>
</comment>
<feature type="non-terminal residue" evidence="1">
    <location>
        <position position="49"/>
    </location>
</feature>
<reference evidence="1" key="1">
    <citation type="submission" date="2021-06" db="EMBL/GenBank/DDBJ databases">
        <authorList>
            <person name="Kallberg Y."/>
            <person name="Tangrot J."/>
            <person name="Rosling A."/>
        </authorList>
    </citation>
    <scope>NUCLEOTIDE SEQUENCE</scope>
    <source>
        <strain evidence="1">MA453B</strain>
    </source>
</reference>
<name>A0A9N9GAC0_9GLOM</name>
<gene>
    <name evidence="1" type="ORF">DERYTH_LOCUS7230</name>
</gene>
<evidence type="ECO:0000313" key="1">
    <source>
        <dbReference type="EMBL" id="CAG8592426.1"/>
    </source>
</evidence>
<accession>A0A9N9GAC0</accession>
<organism evidence="1 2">
    <name type="scientific">Dentiscutata erythropus</name>
    <dbReference type="NCBI Taxonomy" id="1348616"/>
    <lineage>
        <taxon>Eukaryota</taxon>
        <taxon>Fungi</taxon>
        <taxon>Fungi incertae sedis</taxon>
        <taxon>Mucoromycota</taxon>
        <taxon>Glomeromycotina</taxon>
        <taxon>Glomeromycetes</taxon>
        <taxon>Diversisporales</taxon>
        <taxon>Gigasporaceae</taxon>
        <taxon>Dentiscutata</taxon>
    </lineage>
</organism>
<protein>
    <submittedName>
        <fullName evidence="1">10257_t:CDS:1</fullName>
    </submittedName>
</protein>
<dbReference type="EMBL" id="CAJVPY010003462">
    <property type="protein sequence ID" value="CAG8592426.1"/>
    <property type="molecule type" value="Genomic_DNA"/>
</dbReference>
<keyword evidence="2" id="KW-1185">Reference proteome</keyword>
<dbReference type="Proteomes" id="UP000789405">
    <property type="component" value="Unassembled WGS sequence"/>
</dbReference>
<proteinExistence type="predicted"/>
<sequence>EIEIDYLYEISEENQKESSNTKLKSNRVAHVKSDEIGETSKAIRKGKKK</sequence>
<evidence type="ECO:0000313" key="2">
    <source>
        <dbReference type="Proteomes" id="UP000789405"/>
    </source>
</evidence>
<dbReference type="AlphaFoldDB" id="A0A9N9GAC0"/>